<dbReference type="AlphaFoldDB" id="A0A345Y8E1"/>
<sequence length="192" mass="20889">MWLRMSVLALPFLAGCAGMAGKLNGRLDPPAGQGYAVVSLTALAFEADSTRVQAAYQGGGVRGSVYASLNTDTVFGQEGMSPVEGRLELLTLPAGRYRFVEAYGYTVDDSGVGLFGARMPRSVRLPINRDFCVEAGQTVYLGEIRVDLSYRPELLLKNSQTRDFGHMARVWKIDQNDLNRVLIHPLAEGKGC</sequence>
<gene>
    <name evidence="2" type="ORF">DWG20_12490</name>
</gene>
<dbReference type="OrthoDB" id="8586610at2"/>
<dbReference type="Proteomes" id="UP000254537">
    <property type="component" value="Chromosome"/>
</dbReference>
<protein>
    <recommendedName>
        <fullName evidence="4">DUF2846 domain-containing protein</fullName>
    </recommendedName>
</protein>
<dbReference type="EMBL" id="CP031337">
    <property type="protein sequence ID" value="AXK40193.1"/>
    <property type="molecule type" value="Genomic_DNA"/>
</dbReference>
<name>A0A345Y8E1_9NEIS</name>
<feature type="signal peptide" evidence="1">
    <location>
        <begin position="1"/>
        <end position="20"/>
    </location>
</feature>
<evidence type="ECO:0008006" key="4">
    <source>
        <dbReference type="Google" id="ProtNLM"/>
    </source>
</evidence>
<accession>A0A345Y8E1</accession>
<dbReference type="KEGG" id="ccah:DWG20_12490"/>
<keyword evidence="1" id="KW-0732">Signal</keyword>
<evidence type="ECO:0000256" key="1">
    <source>
        <dbReference type="SAM" id="SignalP"/>
    </source>
</evidence>
<reference evidence="2 3" key="1">
    <citation type="submission" date="2018-07" db="EMBL/GenBank/DDBJ databases">
        <title>Crenobacter cavernae sp. nov., isolated from a karst cave.</title>
        <authorList>
            <person name="Zhu H."/>
        </authorList>
    </citation>
    <scope>NUCLEOTIDE SEQUENCE [LARGE SCALE GENOMIC DNA]</scope>
    <source>
        <strain evidence="2 3">K1W11S-77</strain>
    </source>
</reference>
<evidence type="ECO:0000313" key="3">
    <source>
        <dbReference type="Proteomes" id="UP000254537"/>
    </source>
</evidence>
<proteinExistence type="predicted"/>
<dbReference type="PROSITE" id="PS51257">
    <property type="entry name" value="PROKAR_LIPOPROTEIN"/>
    <property type="match status" value="1"/>
</dbReference>
<feature type="chain" id="PRO_5016650356" description="DUF2846 domain-containing protein" evidence="1">
    <location>
        <begin position="21"/>
        <end position="192"/>
    </location>
</feature>
<organism evidence="2 3">
    <name type="scientific">Crenobacter cavernae</name>
    <dbReference type="NCBI Taxonomy" id="2290923"/>
    <lineage>
        <taxon>Bacteria</taxon>
        <taxon>Pseudomonadati</taxon>
        <taxon>Pseudomonadota</taxon>
        <taxon>Betaproteobacteria</taxon>
        <taxon>Neisseriales</taxon>
        <taxon>Neisseriaceae</taxon>
        <taxon>Crenobacter</taxon>
    </lineage>
</organism>
<evidence type="ECO:0000313" key="2">
    <source>
        <dbReference type="EMBL" id="AXK40193.1"/>
    </source>
</evidence>
<dbReference type="RefSeq" id="WP_115434123.1">
    <property type="nucleotide sequence ID" value="NZ_CP031337.1"/>
</dbReference>